<keyword evidence="1" id="KW-0175">Coiled coil</keyword>
<name>A0A231VLJ2_THETR</name>
<dbReference type="AlphaFoldDB" id="A0A231VLJ2"/>
<accession>A0A231VLJ2</accession>
<dbReference type="RefSeq" id="WP_015311125.1">
    <property type="nucleotide sequence ID" value="NZ_NKHD01000006.1"/>
</dbReference>
<evidence type="ECO:0000313" key="2">
    <source>
        <dbReference type="EMBL" id="OXT09135.1"/>
    </source>
</evidence>
<evidence type="ECO:0000256" key="1">
    <source>
        <dbReference type="SAM" id="Coils"/>
    </source>
</evidence>
<dbReference type="Proteomes" id="UP000215301">
    <property type="component" value="Unassembled WGS sequence"/>
</dbReference>
<proteinExistence type="predicted"/>
<comment type="caution">
    <text evidence="2">The sequence shown here is derived from an EMBL/GenBank/DDBJ whole genome shotgun (WGS) entry which is preliminary data.</text>
</comment>
<gene>
    <name evidence="2" type="ORF">CE561_03000</name>
</gene>
<organism evidence="2 3">
    <name type="scientific">Thermoanaerobacterium thermosaccharolyticum</name>
    <name type="common">Clostridium thermosaccharolyticum</name>
    <dbReference type="NCBI Taxonomy" id="1517"/>
    <lineage>
        <taxon>Bacteria</taxon>
        <taxon>Bacillati</taxon>
        <taxon>Bacillota</taxon>
        <taxon>Clostridia</taxon>
        <taxon>Thermoanaerobacterales</taxon>
        <taxon>Thermoanaerobacteraceae</taxon>
        <taxon>Thermoanaerobacterium</taxon>
    </lineage>
</organism>
<sequence length="216" mass="25794">MGCGGRGFYRFFDLIDDFGCCGNKGFYHERHYEYDKYDEMITVIDRLYAEGKIDTEYYQRLRKEAAIGNLTMDDLMRIEINSQKKLNREYKDMDPELKKYYDKLNQIDKAKEESEKIKNDLLSEIENLKRKSESLEKAAETMISVDEASTKDYIKEKIEIESIISTLEKRKQDLDKDISEMDELKNELNLKILELKSLKQRERLNDLKFDRKDMNK</sequence>
<protein>
    <submittedName>
        <fullName evidence="2">Uncharacterized protein</fullName>
    </submittedName>
</protein>
<reference evidence="2 3" key="1">
    <citation type="submission" date="2017-06" db="EMBL/GenBank/DDBJ databases">
        <title>Isolation and characterization of a thermophilic and butanogenic Thermoanaerobacterium thermosaccharolyticum M5 capable of efficient degradation of hemicellulose.</title>
        <authorList>
            <person name="Xin F."/>
            <person name="Jiang Y."/>
        </authorList>
    </citation>
    <scope>NUCLEOTIDE SEQUENCE [LARGE SCALE GENOMIC DNA]</scope>
    <source>
        <strain evidence="2 3">M5</strain>
    </source>
</reference>
<dbReference type="EMBL" id="NKHD01000006">
    <property type="protein sequence ID" value="OXT09135.1"/>
    <property type="molecule type" value="Genomic_DNA"/>
</dbReference>
<evidence type="ECO:0000313" key="3">
    <source>
        <dbReference type="Proteomes" id="UP000215301"/>
    </source>
</evidence>
<feature type="coiled-coil region" evidence="1">
    <location>
        <begin position="104"/>
        <end position="201"/>
    </location>
</feature>